<dbReference type="SUPFAM" id="SSF52402">
    <property type="entry name" value="Adenine nucleotide alpha hydrolases-like"/>
    <property type="match status" value="1"/>
</dbReference>
<evidence type="ECO:0000256" key="4">
    <source>
        <dbReference type="ARBA" id="ARBA00022741"/>
    </source>
</evidence>
<accession>Q161N2</accession>
<dbReference type="KEGG" id="rde:RD1_3849"/>
<dbReference type="Pfam" id="PF00733">
    <property type="entry name" value="Asn_synthase"/>
    <property type="match status" value="1"/>
</dbReference>
<dbReference type="GO" id="GO:0006529">
    <property type="term" value="P:asparagine biosynthetic process"/>
    <property type="evidence" value="ECO:0007669"/>
    <property type="project" value="InterPro"/>
</dbReference>
<dbReference type="Proteomes" id="UP000007029">
    <property type="component" value="Chromosome"/>
</dbReference>
<evidence type="ECO:0000313" key="11">
    <source>
        <dbReference type="Proteomes" id="UP000007029"/>
    </source>
</evidence>
<dbReference type="SUPFAM" id="SSF56235">
    <property type="entry name" value="N-terminal nucleophile aminohydrolases (Ntn hydrolases)"/>
    <property type="match status" value="1"/>
</dbReference>
<dbReference type="InterPro" id="IPR001962">
    <property type="entry name" value="Asn_synthase"/>
</dbReference>
<keyword evidence="10" id="KW-0436">Ligase</keyword>
<evidence type="ECO:0000256" key="3">
    <source>
        <dbReference type="ARBA" id="ARBA00012737"/>
    </source>
</evidence>
<dbReference type="GO" id="GO:0005524">
    <property type="term" value="F:ATP binding"/>
    <property type="evidence" value="ECO:0007669"/>
    <property type="project" value="UniProtKB-KW"/>
</dbReference>
<dbReference type="PANTHER" id="PTHR43284">
    <property type="entry name" value="ASPARAGINE SYNTHETASE (GLUTAMINE-HYDROLYZING)"/>
    <property type="match status" value="1"/>
</dbReference>
<evidence type="ECO:0000256" key="7">
    <source>
        <dbReference type="PIRSR" id="PIRSR001589-2"/>
    </source>
</evidence>
<evidence type="ECO:0000256" key="1">
    <source>
        <dbReference type="ARBA" id="ARBA00005187"/>
    </source>
</evidence>
<evidence type="ECO:0000259" key="9">
    <source>
        <dbReference type="Pfam" id="PF13537"/>
    </source>
</evidence>
<comment type="pathway">
    <text evidence="1">Amino-acid biosynthesis; L-asparagine biosynthesis; L-asparagine from L-aspartate (L-Gln route): step 1/1.</text>
</comment>
<dbReference type="eggNOG" id="COG0367">
    <property type="taxonomic scope" value="Bacteria"/>
</dbReference>
<organism evidence="10 11">
    <name type="scientific">Roseobacter denitrificans (strain ATCC 33942 / OCh 114)</name>
    <name type="common">Erythrobacter sp. (strain OCh 114)</name>
    <name type="synonym">Roseobacter denitrificans</name>
    <dbReference type="NCBI Taxonomy" id="375451"/>
    <lineage>
        <taxon>Bacteria</taxon>
        <taxon>Pseudomonadati</taxon>
        <taxon>Pseudomonadota</taxon>
        <taxon>Alphaproteobacteria</taxon>
        <taxon>Rhodobacterales</taxon>
        <taxon>Roseobacteraceae</taxon>
        <taxon>Roseobacter</taxon>
    </lineage>
</organism>
<name>Q161N2_ROSDO</name>
<evidence type="ECO:0000256" key="6">
    <source>
        <dbReference type="ARBA" id="ARBA00048741"/>
    </source>
</evidence>
<dbReference type="Pfam" id="PF13537">
    <property type="entry name" value="GATase_7"/>
    <property type="match status" value="1"/>
</dbReference>
<dbReference type="PANTHER" id="PTHR43284:SF1">
    <property type="entry name" value="ASPARAGINE SYNTHETASE"/>
    <property type="match status" value="1"/>
</dbReference>
<dbReference type="CDD" id="cd01991">
    <property type="entry name" value="Asn_synthase_B_C"/>
    <property type="match status" value="1"/>
</dbReference>
<dbReference type="InterPro" id="IPR029055">
    <property type="entry name" value="Ntn_hydrolases_N"/>
</dbReference>
<proteinExistence type="inferred from homology"/>
<dbReference type="PIRSF" id="PIRSF001589">
    <property type="entry name" value="Asn_synthetase_glu-h"/>
    <property type="match status" value="1"/>
</dbReference>
<evidence type="ECO:0000256" key="5">
    <source>
        <dbReference type="ARBA" id="ARBA00022840"/>
    </source>
</evidence>
<dbReference type="InterPro" id="IPR051786">
    <property type="entry name" value="ASN_synthetase/amidase"/>
</dbReference>
<sequence>MHDRESVAHHGDASPQQAAEQSDLELLLALRVAKGPDFVHDVCGAFSLVFVHKETGRFEAYRDHFGIFPFYYTVSDGAVTCASDLRACLHVSGIALNADATRLADYIHGEEVDFDRTAFEQVLRLPPAHRLEAAGEGVTPRRYWQLEIPETTVKSDCPARLRDTLQTATGSCLRPEGRVGAMLSGGLDSSALAGLAAKASVAPLKTVSFVYGADKAYDETPYIDAANELFGSVPHKIAISGAPPLDDLGPLIDEQMDLFLAPGLAKSRRIYSDARALGLTAVIDGHGGDEVISHGYGRLVELATRRKFWQLYREARGAAQVHSLPFLTLFASHIAHYSGMRPRNPLRRLCLKLARYQTKRSSIAGWSEKPMALIAPDLQRKIGAEERYAPDPLLKTQADFNRAERLTHLRALKAPLMAQAFEVLHRSASAAGVLPRYPFFDRRVVSLCLSFPAEMKLRDGRSRWVLREAMRGILPESIRTRADKAEFGDEISAVIHEFYSDKDIGFFAPLGDFVNADAAERVRQQVIVREVTDVAAIRALWRLAVLSYWFKGLTEWREAQAKGMLI</sequence>
<keyword evidence="11" id="KW-1185">Reference proteome</keyword>
<feature type="domain" description="Asparagine synthetase" evidence="8">
    <location>
        <begin position="161"/>
        <end position="493"/>
    </location>
</feature>
<reference evidence="10 11" key="1">
    <citation type="journal article" date="2007" name="J. Bacteriol.">
        <title>The complete genome sequence of Roseobacter denitrificans reveals a mixotrophic rather than photosynthetic metabolism.</title>
        <authorList>
            <person name="Swingley W.D."/>
            <person name="Sadekar S."/>
            <person name="Mastrian S.D."/>
            <person name="Matthies H.J."/>
            <person name="Hao J."/>
            <person name="Ramos H."/>
            <person name="Acharya C.R."/>
            <person name="Conrad A.L."/>
            <person name="Taylor H.L."/>
            <person name="Dejesa L.C."/>
            <person name="Shah M.K."/>
            <person name="O'huallachain M.E."/>
            <person name="Lince M.T."/>
            <person name="Blankenship R.E."/>
            <person name="Beatty J.T."/>
            <person name="Touchman J.W."/>
        </authorList>
    </citation>
    <scope>NUCLEOTIDE SEQUENCE [LARGE SCALE GENOMIC DNA]</scope>
    <source>
        <strain evidence="11">ATCC 33942 / OCh 114</strain>
    </source>
</reference>
<dbReference type="InterPro" id="IPR014729">
    <property type="entry name" value="Rossmann-like_a/b/a_fold"/>
</dbReference>
<evidence type="ECO:0000313" key="10">
    <source>
        <dbReference type="EMBL" id="ABG33311.1"/>
    </source>
</evidence>
<feature type="domain" description="Glutamine amidotransferase type-2" evidence="9">
    <location>
        <begin position="15"/>
        <end position="88"/>
    </location>
</feature>
<keyword evidence="5 7" id="KW-0067">ATP-binding</keyword>
<dbReference type="AlphaFoldDB" id="Q161N2"/>
<dbReference type="Gene3D" id="3.60.20.10">
    <property type="entry name" value="Glutamine Phosphoribosylpyrophosphate, subunit 1, domain 1"/>
    <property type="match status" value="1"/>
</dbReference>
<gene>
    <name evidence="10" type="primary">asnO</name>
    <name evidence="10" type="ordered locus">RD1_3849</name>
</gene>
<feature type="binding site" evidence="7">
    <location>
        <position position="23"/>
    </location>
    <ligand>
        <name>L-glutamine</name>
        <dbReference type="ChEBI" id="CHEBI:58359"/>
    </ligand>
</feature>
<comment type="catalytic activity">
    <reaction evidence="6">
        <text>L-aspartate + L-glutamine + ATP + H2O = L-asparagine + L-glutamate + AMP + diphosphate + H(+)</text>
        <dbReference type="Rhea" id="RHEA:12228"/>
        <dbReference type="ChEBI" id="CHEBI:15377"/>
        <dbReference type="ChEBI" id="CHEBI:15378"/>
        <dbReference type="ChEBI" id="CHEBI:29985"/>
        <dbReference type="ChEBI" id="CHEBI:29991"/>
        <dbReference type="ChEBI" id="CHEBI:30616"/>
        <dbReference type="ChEBI" id="CHEBI:33019"/>
        <dbReference type="ChEBI" id="CHEBI:58048"/>
        <dbReference type="ChEBI" id="CHEBI:58359"/>
        <dbReference type="ChEBI" id="CHEBI:456215"/>
        <dbReference type="EC" id="6.3.5.4"/>
    </reaction>
</comment>
<dbReference type="GO" id="GO:0004066">
    <property type="term" value="F:asparagine synthase (glutamine-hydrolyzing) activity"/>
    <property type="evidence" value="ECO:0007669"/>
    <property type="project" value="UniProtKB-EC"/>
</dbReference>
<dbReference type="HOGENOM" id="CLU_014658_3_3_5"/>
<dbReference type="InterPro" id="IPR006426">
    <property type="entry name" value="Asn_synth_AEB"/>
</dbReference>
<dbReference type="STRING" id="375451.RD1_3849"/>
<evidence type="ECO:0000256" key="2">
    <source>
        <dbReference type="ARBA" id="ARBA00005752"/>
    </source>
</evidence>
<dbReference type="GO" id="GO:0005829">
    <property type="term" value="C:cytosol"/>
    <property type="evidence" value="ECO:0007669"/>
    <property type="project" value="TreeGrafter"/>
</dbReference>
<keyword evidence="4 7" id="KW-0547">Nucleotide-binding</keyword>
<evidence type="ECO:0000259" key="8">
    <source>
        <dbReference type="Pfam" id="PF00733"/>
    </source>
</evidence>
<comment type="similarity">
    <text evidence="2">Belongs to the asparagine synthetase family.</text>
</comment>
<dbReference type="EMBL" id="CP000362">
    <property type="protein sequence ID" value="ABG33311.1"/>
    <property type="molecule type" value="Genomic_DNA"/>
</dbReference>
<protein>
    <recommendedName>
        <fullName evidence="3">asparagine synthase (glutamine-hydrolyzing)</fullName>
        <ecNumber evidence="3">6.3.5.4</ecNumber>
    </recommendedName>
</protein>
<dbReference type="Gene3D" id="3.40.50.620">
    <property type="entry name" value="HUPs"/>
    <property type="match status" value="2"/>
</dbReference>
<dbReference type="EC" id="6.3.5.4" evidence="3"/>
<dbReference type="InterPro" id="IPR017932">
    <property type="entry name" value="GATase_2_dom"/>
</dbReference>